<dbReference type="Proteomes" id="UP000552935">
    <property type="component" value="Unassembled WGS sequence"/>
</dbReference>
<organism evidence="2 5">
    <name type="scientific">Lacticaseibacillus rhamnosus</name>
    <name type="common">Lactobacillus rhamnosus</name>
    <dbReference type="NCBI Taxonomy" id="47715"/>
    <lineage>
        <taxon>Bacteria</taxon>
        <taxon>Bacillati</taxon>
        <taxon>Bacillota</taxon>
        <taxon>Bacilli</taxon>
        <taxon>Lactobacillales</taxon>
        <taxon>Lactobacillaceae</taxon>
        <taxon>Lacticaseibacillus</taxon>
    </lineage>
</organism>
<reference evidence="3 4" key="1">
    <citation type="submission" date="2019-04" db="EMBL/GenBank/DDBJ databases">
        <title>Genome Announcement to Ensure Probiotic Safety of Lactobacillus rhamnosus UBLR-58.</title>
        <authorList>
            <person name="Sulthana A."/>
            <person name="Lakshmi S.G."/>
            <person name="Madempudi R.S."/>
        </authorList>
    </citation>
    <scope>NUCLEOTIDE SEQUENCE [LARGE SCALE GENOMIC DNA]</scope>
    <source>
        <strain evidence="3 4">UBLR-58</strain>
    </source>
</reference>
<dbReference type="Proteomes" id="UP000307517">
    <property type="component" value="Unassembled WGS sequence"/>
</dbReference>
<comment type="caution">
    <text evidence="2">The sequence shown here is derived from an EMBL/GenBank/DDBJ whole genome shotgun (WGS) entry which is preliminary data.</text>
</comment>
<dbReference type="RefSeq" id="WP_014571031.1">
    <property type="nucleotide sequence ID" value="NZ_CABFNI010000004.1"/>
</dbReference>
<protein>
    <submittedName>
        <fullName evidence="2">Uncharacterized protein</fullName>
    </submittedName>
</protein>
<keyword evidence="1" id="KW-0812">Transmembrane</keyword>
<dbReference type="EMBL" id="SSHM01000001">
    <property type="protein sequence ID" value="THC81405.1"/>
    <property type="molecule type" value="Genomic_DNA"/>
</dbReference>
<reference evidence="2 5" key="2">
    <citation type="submission" date="2020-07" db="EMBL/GenBank/DDBJ databases">
        <title>Organ Donor 1.</title>
        <authorList>
            <person name="Marsh A.J."/>
            <person name="Azcarate-Peril M.A."/>
        </authorList>
    </citation>
    <scope>NUCLEOTIDE SEQUENCE [LARGE SCALE GENOMIC DNA]</scope>
    <source>
        <strain evidence="2 5">AMC0712</strain>
    </source>
</reference>
<dbReference type="AlphaFoldDB" id="A0A508YPP7"/>
<feature type="transmembrane region" description="Helical" evidence="1">
    <location>
        <begin position="119"/>
        <end position="140"/>
    </location>
</feature>
<feature type="transmembrane region" description="Helical" evidence="1">
    <location>
        <begin position="20"/>
        <end position="40"/>
    </location>
</feature>
<sequence length="214" mass="23595">MQRLRRLFHRHASTPADRTALMGTLAAGINFILALVKLGLGLVTGSLWLLLFGGYYLILSLARSSFLHHYSRSRQYDELPETKVFVQTAGLAYVVLGLAFTICAFIMYHDGYQARFGKITAITVATIGFYKLTMAIIGFLRVRRLHHGALFFLKTFNLADGAMAIVLTQYALLSAQQEMANQVTGIFGMGVGSLLVLIGLGALISTRFTDQTHD</sequence>
<feature type="transmembrane region" description="Helical" evidence="1">
    <location>
        <begin position="152"/>
        <end position="173"/>
    </location>
</feature>
<name>A0A508YPP7_LACRH</name>
<gene>
    <name evidence="3" type="ORF">E6L36_14140</name>
    <name evidence="2" type="ORF">H0N82_02000</name>
</gene>
<evidence type="ECO:0000313" key="2">
    <source>
        <dbReference type="EMBL" id="NZA03916.1"/>
    </source>
</evidence>
<accession>A0A508YPP7</accession>
<feature type="transmembrane region" description="Helical" evidence="1">
    <location>
        <begin position="46"/>
        <end position="63"/>
    </location>
</feature>
<feature type="transmembrane region" description="Helical" evidence="1">
    <location>
        <begin position="84"/>
        <end position="107"/>
    </location>
</feature>
<evidence type="ECO:0000313" key="3">
    <source>
        <dbReference type="EMBL" id="THC81405.1"/>
    </source>
</evidence>
<evidence type="ECO:0000256" key="1">
    <source>
        <dbReference type="SAM" id="Phobius"/>
    </source>
</evidence>
<evidence type="ECO:0000313" key="4">
    <source>
        <dbReference type="Proteomes" id="UP000307517"/>
    </source>
</evidence>
<proteinExistence type="predicted"/>
<keyword evidence="1" id="KW-0472">Membrane</keyword>
<keyword evidence="1" id="KW-1133">Transmembrane helix</keyword>
<evidence type="ECO:0000313" key="5">
    <source>
        <dbReference type="Proteomes" id="UP000552935"/>
    </source>
</evidence>
<dbReference type="EMBL" id="JACCKI010000001">
    <property type="protein sequence ID" value="NZA03916.1"/>
    <property type="molecule type" value="Genomic_DNA"/>
</dbReference>
<feature type="transmembrane region" description="Helical" evidence="1">
    <location>
        <begin position="185"/>
        <end position="204"/>
    </location>
</feature>